<evidence type="ECO:0000256" key="1">
    <source>
        <dbReference type="ARBA" id="ARBA00004801"/>
    </source>
</evidence>
<dbReference type="Gene3D" id="3.30.1110.10">
    <property type="match status" value="1"/>
</dbReference>
<dbReference type="RefSeq" id="XP_022251167.1">
    <property type="nucleotide sequence ID" value="XM_022395459.1"/>
</dbReference>
<dbReference type="PANTHER" id="PTHR45769">
    <property type="entry name" value="ADENOSINE KINASE"/>
    <property type="match status" value="1"/>
</dbReference>
<comment type="cofactor">
    <cofactor evidence="9">
        <name>Mg(2+)</name>
        <dbReference type="ChEBI" id="CHEBI:18420"/>
    </cofactor>
    <text evidence="9">Binds 3 Mg(2+) ions per subunit.</text>
</comment>
<evidence type="ECO:0000313" key="11">
    <source>
        <dbReference type="Proteomes" id="UP000694941"/>
    </source>
</evidence>
<organism evidence="11 12">
    <name type="scientific">Limulus polyphemus</name>
    <name type="common">Atlantic horseshoe crab</name>
    <dbReference type="NCBI Taxonomy" id="6850"/>
    <lineage>
        <taxon>Eukaryota</taxon>
        <taxon>Metazoa</taxon>
        <taxon>Ecdysozoa</taxon>
        <taxon>Arthropoda</taxon>
        <taxon>Chelicerata</taxon>
        <taxon>Merostomata</taxon>
        <taxon>Xiphosura</taxon>
        <taxon>Limulidae</taxon>
        <taxon>Limulus</taxon>
    </lineage>
</organism>
<name>A0ABM1T5L1_LIMPO</name>
<evidence type="ECO:0000259" key="10">
    <source>
        <dbReference type="Pfam" id="PF00294"/>
    </source>
</evidence>
<dbReference type="PRINTS" id="PR00989">
    <property type="entry name" value="ADENOKINASE"/>
</dbReference>
<evidence type="ECO:0000256" key="2">
    <source>
        <dbReference type="ARBA" id="ARBA00010688"/>
    </source>
</evidence>
<dbReference type="Proteomes" id="UP000694941">
    <property type="component" value="Unplaced"/>
</dbReference>
<evidence type="ECO:0000256" key="6">
    <source>
        <dbReference type="ARBA" id="ARBA00022741"/>
    </source>
</evidence>
<evidence type="ECO:0000313" key="12">
    <source>
        <dbReference type="RefSeq" id="XP_022251167.1"/>
    </source>
</evidence>
<dbReference type="Gene3D" id="3.40.1190.20">
    <property type="match status" value="1"/>
</dbReference>
<evidence type="ECO:0000256" key="3">
    <source>
        <dbReference type="ARBA" id="ARBA00012119"/>
    </source>
</evidence>
<keyword evidence="11" id="KW-1185">Reference proteome</keyword>
<evidence type="ECO:0000256" key="8">
    <source>
        <dbReference type="ARBA" id="ARBA00022840"/>
    </source>
</evidence>
<keyword evidence="7 9" id="KW-0418">Kinase</keyword>
<proteinExistence type="inferred from homology"/>
<keyword evidence="6 9" id="KW-0547">Nucleotide-binding</keyword>
<sequence length="348" mass="38401">MSGTLREGLLFGMGNPLLDILAHADEKFLKRYGLKPNDAILAEEKHRPMYHEMIETLHVQYIAGGATQNSMRVAQWIIGKPNVTTFMGCVGDDKFGKILAEKAKEAGVNVQYQIHKTEATGTCGVVITENGANRSLCANLAAANCFSKDHLEKPENRTLIKNADFFYISGFFLTVSPESILEVAKYACEANKVFMMNLSAPFLSQFFKEPMMQAMPYVDILFGNESEAATFSKEQNLGLTSVKEIALKICEFPKENKLRSRMTIITQGSNPVIVACDGKVTEYPVINLKNEEIIDTNGAGDAFVGGFLAKYIQGKPIDVCVKCGVYAATEIIKQSGCQFPQEITFKEN</sequence>
<protein>
    <recommendedName>
        <fullName evidence="3 9">Adenosine kinase</fullName>
        <shortName evidence="9">AK</shortName>
        <ecNumber evidence="3 9">2.7.1.20</ecNumber>
    </recommendedName>
    <alternativeName>
        <fullName evidence="9">Adenosine 5'-phosphotransferase</fullName>
    </alternativeName>
</protein>
<feature type="domain" description="Carbohydrate kinase PfkB" evidence="10">
    <location>
        <begin position="32"/>
        <end position="342"/>
    </location>
</feature>
<keyword evidence="8 9" id="KW-0067">ATP-binding</keyword>
<comment type="pathway">
    <text evidence="1 9">Purine metabolism; AMP biosynthesis via salvage pathway; AMP from adenosine: step 1/1.</text>
</comment>
<evidence type="ECO:0000256" key="4">
    <source>
        <dbReference type="ARBA" id="ARBA00022679"/>
    </source>
</evidence>
<dbReference type="CDD" id="cd01168">
    <property type="entry name" value="adenosine_kinase"/>
    <property type="match status" value="1"/>
</dbReference>
<comment type="subunit">
    <text evidence="9">Monomer.</text>
</comment>
<keyword evidence="9" id="KW-0539">Nucleus</keyword>
<dbReference type="InterPro" id="IPR029056">
    <property type="entry name" value="Ribokinase-like"/>
</dbReference>
<evidence type="ECO:0000256" key="7">
    <source>
        <dbReference type="ARBA" id="ARBA00022777"/>
    </source>
</evidence>
<dbReference type="InterPro" id="IPR002173">
    <property type="entry name" value="Carboh/pur_kinase_PfkB_CS"/>
</dbReference>
<gene>
    <name evidence="12" type="primary">LOC106467303</name>
</gene>
<dbReference type="PROSITE" id="PS00584">
    <property type="entry name" value="PFKB_KINASES_2"/>
    <property type="match status" value="1"/>
</dbReference>
<accession>A0ABM1T5L1</accession>
<dbReference type="PANTHER" id="PTHR45769:SF3">
    <property type="entry name" value="ADENOSINE KINASE"/>
    <property type="match status" value="1"/>
</dbReference>
<dbReference type="InterPro" id="IPR001805">
    <property type="entry name" value="Adenokinase"/>
</dbReference>
<reference evidence="12" key="1">
    <citation type="submission" date="2025-08" db="UniProtKB">
        <authorList>
            <consortium name="RefSeq"/>
        </authorList>
    </citation>
    <scope>IDENTIFICATION</scope>
    <source>
        <tissue evidence="12">Muscle</tissue>
    </source>
</reference>
<keyword evidence="4 9" id="KW-0808">Transferase</keyword>
<dbReference type="InterPro" id="IPR011611">
    <property type="entry name" value="PfkB_dom"/>
</dbReference>
<comment type="function">
    <text evidence="9">ATP dependent phosphorylation of adenosine and other related nucleoside analogs to monophosphate derivatives.</text>
</comment>
<comment type="catalytic activity">
    <reaction evidence="9">
        <text>adenosine + ATP = AMP + ADP + H(+)</text>
        <dbReference type="Rhea" id="RHEA:20824"/>
        <dbReference type="ChEBI" id="CHEBI:15378"/>
        <dbReference type="ChEBI" id="CHEBI:16335"/>
        <dbReference type="ChEBI" id="CHEBI:30616"/>
        <dbReference type="ChEBI" id="CHEBI:456215"/>
        <dbReference type="ChEBI" id="CHEBI:456216"/>
        <dbReference type="EC" id="2.7.1.20"/>
    </reaction>
</comment>
<comment type="subcellular location">
    <subcellularLocation>
        <location evidence="9">Nucleus</location>
    </subcellularLocation>
</comment>
<comment type="similarity">
    <text evidence="2 9">Belongs to the carbohydrate kinase PfkB family.</text>
</comment>
<dbReference type="EC" id="2.7.1.20" evidence="3 9"/>
<keyword evidence="9" id="KW-0460">Magnesium</keyword>
<dbReference type="GeneID" id="106467303"/>
<evidence type="ECO:0000256" key="5">
    <source>
        <dbReference type="ARBA" id="ARBA00022726"/>
    </source>
</evidence>
<dbReference type="Pfam" id="PF00294">
    <property type="entry name" value="PfkB"/>
    <property type="match status" value="1"/>
</dbReference>
<keyword evidence="5 9" id="KW-0660">Purine salvage</keyword>
<evidence type="ECO:0000256" key="9">
    <source>
        <dbReference type="RuleBase" id="RU368116"/>
    </source>
</evidence>
<dbReference type="SUPFAM" id="SSF53613">
    <property type="entry name" value="Ribokinase-like"/>
    <property type="match status" value="1"/>
</dbReference>